<keyword evidence="2" id="KW-0732">Signal</keyword>
<proteinExistence type="predicted"/>
<dbReference type="SUPFAM" id="SSF110087">
    <property type="entry name" value="DR1885-like metal-binding protein"/>
    <property type="match status" value="1"/>
</dbReference>
<dbReference type="Gene3D" id="2.60.40.1890">
    <property type="entry name" value="PCu(A)C copper chaperone"/>
    <property type="match status" value="1"/>
</dbReference>
<evidence type="ECO:0000313" key="3">
    <source>
        <dbReference type="EMBL" id="MFE1352613.1"/>
    </source>
</evidence>
<name>A0ABW6GIQ8_9ACTN</name>
<comment type="caution">
    <text evidence="3">The sequence shown here is derived from an EMBL/GenBank/DDBJ whole genome shotgun (WGS) entry which is preliminary data.</text>
</comment>
<evidence type="ECO:0000256" key="1">
    <source>
        <dbReference type="SAM" id="MobiDB-lite"/>
    </source>
</evidence>
<organism evidence="3 4">
    <name type="scientific">Kitasatospora phosalacinea</name>
    <dbReference type="NCBI Taxonomy" id="2065"/>
    <lineage>
        <taxon>Bacteria</taxon>
        <taxon>Bacillati</taxon>
        <taxon>Actinomycetota</taxon>
        <taxon>Actinomycetes</taxon>
        <taxon>Kitasatosporales</taxon>
        <taxon>Streptomycetaceae</taxon>
        <taxon>Kitasatospora</taxon>
    </lineage>
</organism>
<evidence type="ECO:0000256" key="2">
    <source>
        <dbReference type="SAM" id="SignalP"/>
    </source>
</evidence>
<accession>A0ABW6GIQ8</accession>
<feature type="compositionally biased region" description="Low complexity" evidence="1">
    <location>
        <begin position="172"/>
        <end position="226"/>
    </location>
</feature>
<sequence length="226" mass="21162">MSRSLRRGAAAALVLAAIVPLAACAAGNDASTLEIKPDNAATAIGTDVKLNNIVVVTPEGTAGEYSGAAALTVNIANTGDAAEVLTSVKIGDSAAALTDESGAAVQGITLAPGQSVLLGAEGGPTASVPGSQLSVGGYAKTTFTFKNAGEVSADANVQPAEGYYEGFGPQTAAPSPSASAPVSPAASASASAGASGSPSAGATASGSASAPAAPSGSASASASAQQ</sequence>
<protein>
    <submittedName>
        <fullName evidence="3">DUF461 domain-containing protein</fullName>
    </submittedName>
</protein>
<dbReference type="InterPro" id="IPR036182">
    <property type="entry name" value="PCuAC_sf"/>
</dbReference>
<dbReference type="EMBL" id="JBHYPX010000018">
    <property type="protein sequence ID" value="MFE1352613.1"/>
    <property type="molecule type" value="Genomic_DNA"/>
</dbReference>
<gene>
    <name evidence="3" type="ORF">ACFW6T_11560</name>
</gene>
<feature type="signal peptide" evidence="2">
    <location>
        <begin position="1"/>
        <end position="25"/>
    </location>
</feature>
<keyword evidence="4" id="KW-1185">Reference proteome</keyword>
<dbReference type="Proteomes" id="UP001599542">
    <property type="component" value="Unassembled WGS sequence"/>
</dbReference>
<reference evidence="3 4" key="1">
    <citation type="submission" date="2024-09" db="EMBL/GenBank/DDBJ databases">
        <title>The Natural Products Discovery Center: Release of the First 8490 Sequenced Strains for Exploring Actinobacteria Biosynthetic Diversity.</title>
        <authorList>
            <person name="Kalkreuter E."/>
            <person name="Kautsar S.A."/>
            <person name="Yang D."/>
            <person name="Bader C.D."/>
            <person name="Teijaro C.N."/>
            <person name="Fluegel L."/>
            <person name="Davis C.M."/>
            <person name="Simpson J.R."/>
            <person name="Lauterbach L."/>
            <person name="Steele A.D."/>
            <person name="Gui C."/>
            <person name="Meng S."/>
            <person name="Li G."/>
            <person name="Viehrig K."/>
            <person name="Ye F."/>
            <person name="Su P."/>
            <person name="Kiefer A.F."/>
            <person name="Nichols A."/>
            <person name="Cepeda A.J."/>
            <person name="Yan W."/>
            <person name="Fan B."/>
            <person name="Jiang Y."/>
            <person name="Adhikari A."/>
            <person name="Zheng C.-J."/>
            <person name="Schuster L."/>
            <person name="Cowan T.M."/>
            <person name="Smanski M.J."/>
            <person name="Chevrette M.G."/>
            <person name="De Carvalho L.P.S."/>
            <person name="Shen B."/>
        </authorList>
    </citation>
    <scope>NUCLEOTIDE SEQUENCE [LARGE SCALE GENOMIC DNA]</scope>
    <source>
        <strain evidence="3 4">NPDC058753</strain>
    </source>
</reference>
<evidence type="ECO:0000313" key="4">
    <source>
        <dbReference type="Proteomes" id="UP001599542"/>
    </source>
</evidence>
<feature type="chain" id="PRO_5047463439" evidence="2">
    <location>
        <begin position="26"/>
        <end position="226"/>
    </location>
</feature>
<dbReference type="RefSeq" id="WP_380319219.1">
    <property type="nucleotide sequence ID" value="NZ_JBHYPW010000008.1"/>
</dbReference>
<feature type="region of interest" description="Disordered" evidence="1">
    <location>
        <begin position="167"/>
        <end position="226"/>
    </location>
</feature>